<protein>
    <recommendedName>
        <fullName evidence="4">Head-to-tail stopper</fullName>
    </recommendedName>
</protein>
<evidence type="ECO:0008006" key="4">
    <source>
        <dbReference type="Google" id="ProtNLM"/>
    </source>
</evidence>
<dbReference type="Proteomes" id="UP001160334">
    <property type="component" value="Unassembled WGS sequence"/>
</dbReference>
<evidence type="ECO:0000256" key="1">
    <source>
        <dbReference type="SAM" id="MobiDB-lite"/>
    </source>
</evidence>
<name>A0ABT6MET4_9NOCA</name>
<organism evidence="2 3">
    <name type="scientific">Prescottella agglutinans</name>
    <dbReference type="NCBI Taxonomy" id="1644129"/>
    <lineage>
        <taxon>Bacteria</taxon>
        <taxon>Bacillati</taxon>
        <taxon>Actinomycetota</taxon>
        <taxon>Actinomycetes</taxon>
        <taxon>Mycobacteriales</taxon>
        <taxon>Nocardiaceae</taxon>
        <taxon>Prescottella</taxon>
    </lineage>
</organism>
<comment type="caution">
    <text evidence="2">The sequence shown here is derived from an EMBL/GenBank/DDBJ whole genome shotgun (WGS) entry which is preliminary data.</text>
</comment>
<feature type="region of interest" description="Disordered" evidence="1">
    <location>
        <begin position="24"/>
        <end position="44"/>
    </location>
</feature>
<feature type="compositionally biased region" description="Basic and acidic residues" evidence="1">
    <location>
        <begin position="24"/>
        <end position="33"/>
    </location>
</feature>
<reference evidence="2 3" key="1">
    <citation type="submission" date="2023-04" db="EMBL/GenBank/DDBJ databases">
        <title>Forest soil microbial communities from Buena Vista Peninsula, Colon Province, Panama.</title>
        <authorList>
            <person name="Bouskill N."/>
        </authorList>
    </citation>
    <scope>NUCLEOTIDE SEQUENCE [LARGE SCALE GENOMIC DNA]</scope>
    <source>
        <strain evidence="2 3">CFH S0262</strain>
    </source>
</reference>
<evidence type="ECO:0000313" key="2">
    <source>
        <dbReference type="EMBL" id="MDH6282806.1"/>
    </source>
</evidence>
<sequence>MVNYPTPTFPGGVMLLVERPGVRDRHGDMRDQAGHLVDPNKLPTHPVGPCDLKWLTNSEDNTDGEQRMHRAQITAPVGSDVIANDFLRFEGERYSIDGNIETPRNGFTGWQTGVRFVIRRVK</sequence>
<keyword evidence="3" id="KW-1185">Reference proteome</keyword>
<accession>A0ABT6MET4</accession>
<evidence type="ECO:0000313" key="3">
    <source>
        <dbReference type="Proteomes" id="UP001160334"/>
    </source>
</evidence>
<dbReference type="EMBL" id="JARXVC010000011">
    <property type="protein sequence ID" value="MDH6282806.1"/>
    <property type="molecule type" value="Genomic_DNA"/>
</dbReference>
<proteinExistence type="predicted"/>
<gene>
    <name evidence="2" type="ORF">M2280_004043</name>
</gene>